<dbReference type="RefSeq" id="WP_012781162.1">
    <property type="nucleotide sequence ID" value="NC_013061.1"/>
</dbReference>
<dbReference type="InterPro" id="IPR039426">
    <property type="entry name" value="TonB-dep_rcpt-like"/>
</dbReference>
<comment type="similarity">
    <text evidence="7">Belongs to the TonB-dependent receptor family.</text>
</comment>
<evidence type="ECO:0000256" key="7">
    <source>
        <dbReference type="PROSITE-ProRule" id="PRU01360"/>
    </source>
</evidence>
<dbReference type="FunFam" id="2.170.130.10:FF:000003">
    <property type="entry name" value="SusC/RagA family TonB-linked outer membrane protein"/>
    <property type="match status" value="1"/>
</dbReference>
<evidence type="ECO:0000256" key="1">
    <source>
        <dbReference type="ARBA" id="ARBA00004571"/>
    </source>
</evidence>
<feature type="signal peptide" evidence="8">
    <location>
        <begin position="1"/>
        <end position="25"/>
    </location>
</feature>
<evidence type="ECO:0000256" key="8">
    <source>
        <dbReference type="SAM" id="SignalP"/>
    </source>
</evidence>
<evidence type="ECO:0000256" key="4">
    <source>
        <dbReference type="ARBA" id="ARBA00022692"/>
    </source>
</evidence>
<dbReference type="InterPro" id="IPR008969">
    <property type="entry name" value="CarboxyPept-like_regulatory"/>
</dbReference>
<dbReference type="Pfam" id="PF07715">
    <property type="entry name" value="Plug"/>
    <property type="match status" value="1"/>
</dbReference>
<keyword evidence="11" id="KW-1185">Reference proteome</keyword>
<keyword evidence="10" id="KW-0675">Receptor</keyword>
<dbReference type="InterPro" id="IPR023996">
    <property type="entry name" value="TonB-dep_OMP_SusC/RagA"/>
</dbReference>
<protein>
    <submittedName>
        <fullName evidence="10">TonB-dependent receptor plug</fullName>
    </submittedName>
</protein>
<proteinExistence type="inferred from homology"/>
<name>C6Y305_PEDHD</name>
<dbReference type="Gene3D" id="2.170.130.10">
    <property type="entry name" value="TonB-dependent receptor, plug domain"/>
    <property type="match status" value="1"/>
</dbReference>
<organism evidence="10 11">
    <name type="scientific">Pedobacter heparinus (strain ATCC 13125 / DSM 2366 / CIP 104194 / JCM 7457 / NBRC 12017 / NCIMB 9290 / NRRL B-14731 / HIM 762-3)</name>
    <dbReference type="NCBI Taxonomy" id="485917"/>
    <lineage>
        <taxon>Bacteria</taxon>
        <taxon>Pseudomonadati</taxon>
        <taxon>Bacteroidota</taxon>
        <taxon>Sphingobacteriia</taxon>
        <taxon>Sphingobacteriales</taxon>
        <taxon>Sphingobacteriaceae</taxon>
        <taxon>Pedobacter</taxon>
    </lineage>
</organism>
<evidence type="ECO:0000313" key="10">
    <source>
        <dbReference type="EMBL" id="ACU03218.1"/>
    </source>
</evidence>
<dbReference type="EMBL" id="CP001681">
    <property type="protein sequence ID" value="ACU03218.1"/>
    <property type="molecule type" value="Genomic_DNA"/>
</dbReference>
<feature type="domain" description="TonB-dependent receptor plug" evidence="9">
    <location>
        <begin position="121"/>
        <end position="229"/>
    </location>
</feature>
<keyword evidence="3 7" id="KW-1134">Transmembrane beta strand</keyword>
<sequence length="979" mass="107775">MKLIFRNWIALVLLFCIAAVVPAFSQEKLVRGKVTDQKDKGVLPGVTVAVKGTTKRAATDPNGDYQISAGANDVLIFSFIGYGTKEVNVNTAAGSVLNVALSSGTNELDELVVVGYGTQKRKDVTGAVASVDKSRLDQLPNTNFAQALQGALPGVSVDQNSGGAEGNNNSIVIRGKNSITATNDPLIILDGIPYNGSISDINPPDIESIDILKDASASAIYGSRGSNGVILITTKKGSKGKAVISYDGFYGLQSFANLPDMLSPEEFYAFKRTREPNTAITTSEQAVYDSKVFPDWVDLATRMGSRTQHTLGVSGGGENSKYYVSATYLGVKGIALNDDFKRMSTRVNLEMNVTKWLTYGTNTQLSYNNRSGLAASFTGDYGAYRFNPLTTAYDASGNLTVYPWPDDVFFANPLATTLASNDDETYKVVSTNYLNVQLPFVKGLSYRLNTGVEYTNRDQRTYYGRNTRTGLKDNGNLSLGQTLQRNLLIENILNYNNTFGKHSISFTGLYSYQYDNIKGNSLDATGFPNDVLTYYQANVALSKTPGASYSKQTLVSQMGRINYTFNNKYLLTLTGRRDGFSGFGANKKYGFFPSVALGWNLSEEQFLRNVETISNLKFRLSYGSNGNQAVGTYRTLAKLSERSYVNGSATAPGYIPTSLANPDLGWETTNSLNAGIDFGLFKGRLTGSIDAYLSKTHDLLLKRQISPVHGVDTITQNIGKTANRGIELGLNSINIKSADFSWTTTANISLNRNKIEELYGNGKNDTLNTWFLGKPIDVNFDYIYGGVWQVGEDFSKSPQPNTKAGYAKVVDYNNDGKIDARDKTIIGSRQPDFSWGMGNNFTYKNFSLYVFAQGVVGTNRRNTFLADNVNSGVRYNTMRKNWWTPDNPTNEYYANDVNANIYGVPIFQSDSYLRVKDISLSYNLSARMLERLKLGRFKVYLNMRNLFTITKWTGLDPELNTQDAIPLQKEFILGLNIGL</sequence>
<keyword evidence="8" id="KW-0732">Signal</keyword>
<keyword evidence="5 7" id="KW-0472">Membrane</keyword>
<dbReference type="KEGG" id="phe:Phep_0997"/>
<keyword evidence="6 7" id="KW-0998">Cell outer membrane</keyword>
<accession>C6Y305</accession>
<keyword evidence="2 7" id="KW-0813">Transport</keyword>
<dbReference type="SUPFAM" id="SSF49464">
    <property type="entry name" value="Carboxypeptidase regulatory domain-like"/>
    <property type="match status" value="1"/>
</dbReference>
<dbReference type="PROSITE" id="PS52016">
    <property type="entry name" value="TONB_DEPENDENT_REC_3"/>
    <property type="match status" value="1"/>
</dbReference>
<dbReference type="AlphaFoldDB" id="C6Y305"/>
<dbReference type="NCBIfam" id="TIGR04057">
    <property type="entry name" value="SusC_RagA_signa"/>
    <property type="match status" value="1"/>
</dbReference>
<evidence type="ECO:0000259" key="9">
    <source>
        <dbReference type="Pfam" id="PF07715"/>
    </source>
</evidence>
<dbReference type="eggNOG" id="COG4206">
    <property type="taxonomic scope" value="Bacteria"/>
</dbReference>
<dbReference type="OrthoDB" id="9768177at2"/>
<dbReference type="InterPro" id="IPR037066">
    <property type="entry name" value="Plug_dom_sf"/>
</dbReference>
<dbReference type="NCBIfam" id="TIGR04056">
    <property type="entry name" value="OMP_RagA_SusC"/>
    <property type="match status" value="1"/>
</dbReference>
<dbReference type="Gene3D" id="2.40.170.20">
    <property type="entry name" value="TonB-dependent receptor, beta-barrel domain"/>
    <property type="match status" value="1"/>
</dbReference>
<evidence type="ECO:0000313" key="11">
    <source>
        <dbReference type="Proteomes" id="UP000000852"/>
    </source>
</evidence>
<evidence type="ECO:0000256" key="2">
    <source>
        <dbReference type="ARBA" id="ARBA00022448"/>
    </source>
</evidence>
<dbReference type="InterPro" id="IPR036942">
    <property type="entry name" value="Beta-barrel_TonB_sf"/>
</dbReference>
<dbReference type="Gene3D" id="2.60.40.1120">
    <property type="entry name" value="Carboxypeptidase-like, regulatory domain"/>
    <property type="match status" value="1"/>
</dbReference>
<keyword evidence="4 7" id="KW-0812">Transmembrane</keyword>
<dbReference type="Pfam" id="PF13715">
    <property type="entry name" value="CarbopepD_reg_2"/>
    <property type="match status" value="1"/>
</dbReference>
<reference evidence="10 11" key="1">
    <citation type="journal article" date="2009" name="Stand. Genomic Sci.">
        <title>Complete genome sequence of Pedobacter heparinus type strain (HIM 762-3).</title>
        <authorList>
            <person name="Han C."/>
            <person name="Spring S."/>
            <person name="Lapidus A."/>
            <person name="Del Rio T.G."/>
            <person name="Tice H."/>
            <person name="Copeland A."/>
            <person name="Cheng J.F."/>
            <person name="Lucas S."/>
            <person name="Chen F."/>
            <person name="Nolan M."/>
            <person name="Bruce D."/>
            <person name="Goodwin L."/>
            <person name="Pitluck S."/>
            <person name="Ivanova N."/>
            <person name="Mavromatis K."/>
            <person name="Mikhailova N."/>
            <person name="Pati A."/>
            <person name="Chen A."/>
            <person name="Palaniappan K."/>
            <person name="Land M."/>
            <person name="Hauser L."/>
            <person name="Chang Y.J."/>
            <person name="Jeffries C.C."/>
            <person name="Saunders E."/>
            <person name="Chertkov O."/>
            <person name="Brettin T."/>
            <person name="Goker M."/>
            <person name="Rohde M."/>
            <person name="Bristow J."/>
            <person name="Eisen J.A."/>
            <person name="Markowitz V."/>
            <person name="Hugenholtz P."/>
            <person name="Kyrpides N.C."/>
            <person name="Klenk H.P."/>
            <person name="Detter J.C."/>
        </authorList>
    </citation>
    <scope>NUCLEOTIDE SEQUENCE [LARGE SCALE GENOMIC DNA]</scope>
    <source>
        <strain evidence="11">ATCC 13125 / DSM 2366 / CIP 104194 / JCM 7457 / NBRC 12017 / NCIMB 9290 / NRRL B-14731 / HIM 762-3</strain>
    </source>
</reference>
<dbReference type="SUPFAM" id="SSF56935">
    <property type="entry name" value="Porins"/>
    <property type="match status" value="1"/>
</dbReference>
<dbReference type="InterPro" id="IPR023997">
    <property type="entry name" value="TonB-dep_OMP_SusC/RagA_CS"/>
</dbReference>
<evidence type="ECO:0000256" key="5">
    <source>
        <dbReference type="ARBA" id="ARBA00023136"/>
    </source>
</evidence>
<dbReference type="HOGENOM" id="CLU_004317_0_2_10"/>
<dbReference type="GO" id="GO:0009279">
    <property type="term" value="C:cell outer membrane"/>
    <property type="evidence" value="ECO:0007669"/>
    <property type="project" value="UniProtKB-SubCell"/>
</dbReference>
<comment type="subcellular location">
    <subcellularLocation>
        <location evidence="1 7">Cell outer membrane</location>
        <topology evidence="1 7">Multi-pass membrane protein</topology>
    </subcellularLocation>
</comment>
<dbReference type="InterPro" id="IPR012910">
    <property type="entry name" value="Plug_dom"/>
</dbReference>
<dbReference type="Proteomes" id="UP000000852">
    <property type="component" value="Chromosome"/>
</dbReference>
<evidence type="ECO:0000256" key="6">
    <source>
        <dbReference type="ARBA" id="ARBA00023237"/>
    </source>
</evidence>
<feature type="chain" id="PRO_5002974520" evidence="8">
    <location>
        <begin position="26"/>
        <end position="979"/>
    </location>
</feature>
<evidence type="ECO:0000256" key="3">
    <source>
        <dbReference type="ARBA" id="ARBA00022452"/>
    </source>
</evidence>
<dbReference type="STRING" id="485917.Phep_0997"/>
<gene>
    <name evidence="10" type="ordered locus">Phep_0997</name>
</gene>